<gene>
    <name evidence="1" type="ordered locus">Arcve_0316</name>
</gene>
<sequence>MRKEEILERIEETLKNWDDVVRKHEGEIRKFMREEELRELKALETASNMWIK</sequence>
<evidence type="ECO:0000313" key="1">
    <source>
        <dbReference type="EMBL" id="AEA46350.1"/>
    </source>
</evidence>
<evidence type="ECO:0000313" key="2">
    <source>
        <dbReference type="Proteomes" id="UP000008136"/>
    </source>
</evidence>
<name>F2KP42_ARCVS</name>
<dbReference type="HOGENOM" id="CLU_3075127_0_0_2"/>
<dbReference type="STRING" id="693661.Arcve_0316"/>
<accession>F2KP42</accession>
<dbReference type="Proteomes" id="UP000008136">
    <property type="component" value="Chromosome"/>
</dbReference>
<proteinExistence type="predicted"/>
<dbReference type="KEGG" id="ave:Arcve_0316"/>
<dbReference type="EMBL" id="CP002588">
    <property type="protein sequence ID" value="AEA46350.1"/>
    <property type="molecule type" value="Genomic_DNA"/>
</dbReference>
<keyword evidence="2" id="KW-1185">Reference proteome</keyword>
<protein>
    <submittedName>
        <fullName evidence="1">Uncharacterized protein</fullName>
    </submittedName>
</protein>
<dbReference type="RefSeq" id="WP_013683024.1">
    <property type="nucleotide sequence ID" value="NC_015320.1"/>
</dbReference>
<dbReference type="AlphaFoldDB" id="F2KP42"/>
<dbReference type="GeneID" id="43002822"/>
<organism evidence="1 2">
    <name type="scientific">Archaeoglobus veneficus (strain DSM 11195 / SNP6)</name>
    <dbReference type="NCBI Taxonomy" id="693661"/>
    <lineage>
        <taxon>Archaea</taxon>
        <taxon>Methanobacteriati</taxon>
        <taxon>Methanobacteriota</taxon>
        <taxon>Archaeoglobi</taxon>
        <taxon>Archaeoglobales</taxon>
        <taxon>Archaeoglobaceae</taxon>
        <taxon>Archaeoglobus</taxon>
    </lineage>
</organism>
<reference evidence="1 2" key="1">
    <citation type="submission" date="2011-03" db="EMBL/GenBank/DDBJ databases">
        <title>The complete genome of Archaeoglobus veneficus SNP6.</title>
        <authorList>
            <consortium name="US DOE Joint Genome Institute (JGI-PGF)"/>
            <person name="Lucas S."/>
            <person name="Copeland A."/>
            <person name="Lapidus A."/>
            <person name="Bruce D."/>
            <person name="Goodwin L."/>
            <person name="Pitluck S."/>
            <person name="Kyrpides N."/>
            <person name="Mavromatis K."/>
            <person name="Pagani I."/>
            <person name="Ivanova N."/>
            <person name="Mikhailova N."/>
            <person name="Lu M."/>
            <person name="Detter J.C."/>
            <person name="Tapia R."/>
            <person name="Han C."/>
            <person name="Land M."/>
            <person name="Hauser L."/>
            <person name="Markowitz V."/>
            <person name="Cheng J.-F."/>
            <person name="Hugenholtz P."/>
            <person name="Woyke T."/>
            <person name="Wu D."/>
            <person name="Spring S."/>
            <person name="Brambilla E."/>
            <person name="Klenk H.-P."/>
            <person name="Eisen J.A."/>
        </authorList>
    </citation>
    <scope>NUCLEOTIDE SEQUENCE [LARGE SCALE GENOMIC DNA]</scope>
    <source>
        <strain>SNP6</strain>
    </source>
</reference>